<dbReference type="EMBL" id="CP086717">
    <property type="protein sequence ID" value="WOO82964.1"/>
    <property type="molecule type" value="Genomic_DNA"/>
</dbReference>
<reference evidence="1" key="1">
    <citation type="submission" date="2023-10" db="EMBL/GenBank/DDBJ databases">
        <authorList>
            <person name="Noh H."/>
        </authorList>
    </citation>
    <scope>NUCLEOTIDE SEQUENCE</scope>
    <source>
        <strain evidence="1">DUCC4014</strain>
    </source>
</reference>
<keyword evidence="2" id="KW-1185">Reference proteome</keyword>
<evidence type="ECO:0000313" key="1">
    <source>
        <dbReference type="EMBL" id="WOO82964.1"/>
    </source>
</evidence>
<protein>
    <submittedName>
        <fullName evidence="1">Uncharacterized protein</fullName>
    </submittedName>
</protein>
<organism evidence="1 2">
    <name type="scientific">Vanrija pseudolonga</name>
    <dbReference type="NCBI Taxonomy" id="143232"/>
    <lineage>
        <taxon>Eukaryota</taxon>
        <taxon>Fungi</taxon>
        <taxon>Dikarya</taxon>
        <taxon>Basidiomycota</taxon>
        <taxon>Agaricomycotina</taxon>
        <taxon>Tremellomycetes</taxon>
        <taxon>Trichosporonales</taxon>
        <taxon>Trichosporonaceae</taxon>
        <taxon>Vanrija</taxon>
    </lineage>
</organism>
<evidence type="ECO:0000313" key="2">
    <source>
        <dbReference type="Proteomes" id="UP000827549"/>
    </source>
</evidence>
<gene>
    <name evidence="1" type="ORF">LOC62_04G006443</name>
</gene>
<proteinExistence type="predicted"/>
<accession>A0AAF1BNB8</accession>
<sequence length="363" mass="40435">MNFGTVEYFDIFIQATAQTDSLQWSAQPTEPAAVGHGALDPTTALTRVYRLQFREKPWERRAKKWHSDKPTLQLQGKWRTVHDIETIVGRLNASRIDDLAIKISGGPLESYAKLFDTLNIPGLRKLCVEDALPASAGTPLERFLRSPRAHGLVTIDLDGGFLHAKEVGRIADALRTTNRTVTRLCLSECYLSQHRCVCDLRQNIWSERGDTRHPYIQSIKLAEDRNRFLTTRVRQAAVRALVPARILLRARAPEDYESSDSDQSAETFASASSTTSLAGHINKLPRNVVIRIIQFASRDPAALSGAQLARIVDHASDSESLKRVALALSTAADRGQTHNLARLEWLSRGGFFWDHLRPAVAAA</sequence>
<dbReference type="GeneID" id="87809666"/>
<dbReference type="AlphaFoldDB" id="A0AAF1BNB8"/>
<dbReference type="RefSeq" id="XP_062628996.1">
    <property type="nucleotide sequence ID" value="XM_062773012.1"/>
</dbReference>
<name>A0AAF1BNB8_9TREE</name>
<dbReference type="Proteomes" id="UP000827549">
    <property type="component" value="Chromosome 4"/>
</dbReference>